<evidence type="ECO:0000313" key="2">
    <source>
        <dbReference type="EMBL" id="KAG2850011.1"/>
    </source>
</evidence>
<keyword evidence="1" id="KW-0732">Signal</keyword>
<dbReference type="Proteomes" id="UP000251314">
    <property type="component" value="Unassembled WGS sequence"/>
</dbReference>
<dbReference type="OrthoDB" id="128458at2759"/>
<feature type="chain" id="PRO_5039986030" description="RxLR effector protein" evidence="1">
    <location>
        <begin position="21"/>
        <end position="126"/>
    </location>
</feature>
<evidence type="ECO:0000313" key="8">
    <source>
        <dbReference type="EMBL" id="RAW39435.1"/>
    </source>
</evidence>
<accession>A0A329SSA1</accession>
<protein>
    <recommendedName>
        <fullName evidence="10">RxLR effector protein</fullName>
    </recommendedName>
</protein>
<dbReference type="AlphaFoldDB" id="A0A329SSA1"/>
<dbReference type="EMBL" id="MJFZ01000066">
    <property type="protein sequence ID" value="RAW39435.1"/>
    <property type="molecule type" value="Genomic_DNA"/>
</dbReference>
<evidence type="ECO:0000313" key="4">
    <source>
        <dbReference type="EMBL" id="KAG2929603.1"/>
    </source>
</evidence>
<reference evidence="6" key="2">
    <citation type="submission" date="2018-05" db="EMBL/GenBank/DDBJ databases">
        <title>Effector identification in a new, highly contiguous assembly of the strawberry crown rot pathogen Phytophthora cactorum.</title>
        <authorList>
            <person name="Armitage A.D."/>
            <person name="Nellist C.F."/>
            <person name="Bates H."/>
            <person name="Vickerstaff R.J."/>
            <person name="Harrison R.J."/>
        </authorList>
    </citation>
    <scope>NUCLEOTIDE SEQUENCE</scope>
    <source>
        <strain evidence="2">15-7</strain>
        <strain evidence="3">4032</strain>
        <strain evidence="4">4040</strain>
        <strain evidence="5">P415</strain>
        <strain evidence="6">P421</strain>
    </source>
</reference>
<dbReference type="Proteomes" id="UP000774804">
    <property type="component" value="Unassembled WGS sequence"/>
</dbReference>
<dbReference type="VEuPathDB" id="FungiDB:PC110_g4309"/>
<dbReference type="EMBL" id="JAENGZ010001108">
    <property type="protein sequence ID" value="KAG6950619.1"/>
    <property type="molecule type" value="Genomic_DNA"/>
</dbReference>
<evidence type="ECO:0008006" key="10">
    <source>
        <dbReference type="Google" id="ProtNLM"/>
    </source>
</evidence>
<evidence type="ECO:0000313" key="6">
    <source>
        <dbReference type="EMBL" id="KAG3211603.1"/>
    </source>
</evidence>
<evidence type="ECO:0000313" key="5">
    <source>
        <dbReference type="EMBL" id="KAG2986085.1"/>
    </source>
</evidence>
<evidence type="ECO:0000313" key="7">
    <source>
        <dbReference type="EMBL" id="KAG6950619.1"/>
    </source>
</evidence>
<proteinExistence type="predicted"/>
<gene>
    <name evidence="7" type="ORF">JG687_00014137</name>
    <name evidence="8" type="ORF">PC110_g4309</name>
    <name evidence="2" type="ORF">PC113_g17178</name>
    <name evidence="3" type="ORF">PC115_g18082</name>
    <name evidence="4" type="ORF">PC117_g13977</name>
    <name evidence="5" type="ORF">PC118_g7991</name>
    <name evidence="6" type="ORF">PC129_g17427</name>
</gene>
<organism evidence="8 9">
    <name type="scientific">Phytophthora cactorum</name>
    <dbReference type="NCBI Taxonomy" id="29920"/>
    <lineage>
        <taxon>Eukaryota</taxon>
        <taxon>Sar</taxon>
        <taxon>Stramenopiles</taxon>
        <taxon>Oomycota</taxon>
        <taxon>Peronosporomycetes</taxon>
        <taxon>Peronosporales</taxon>
        <taxon>Peronosporaceae</taxon>
        <taxon>Phytophthora</taxon>
    </lineage>
</organism>
<dbReference type="EMBL" id="RCMV01000936">
    <property type="protein sequence ID" value="KAG3211603.1"/>
    <property type="molecule type" value="Genomic_DNA"/>
</dbReference>
<dbReference type="EMBL" id="RCMI01000909">
    <property type="protein sequence ID" value="KAG2894697.1"/>
    <property type="molecule type" value="Genomic_DNA"/>
</dbReference>
<dbReference type="Proteomes" id="UP000697107">
    <property type="component" value="Unassembled WGS sequence"/>
</dbReference>
<dbReference type="Proteomes" id="UP000736787">
    <property type="component" value="Unassembled WGS sequence"/>
</dbReference>
<dbReference type="EMBL" id="RCMG01000724">
    <property type="protein sequence ID" value="KAG2850011.1"/>
    <property type="molecule type" value="Genomic_DNA"/>
</dbReference>
<sequence>MHISFLLFLAATALVASVNTLHIEADTEATSLRSIKTAVDDGVAEKRGGFYYKFDFNLLDNIFHSLSERFQRMRKEPEHLRTIFACWKSGIETSNEAVQFMRLQGLSDKAITQFKAAYKAYLLHHG</sequence>
<reference evidence="7" key="3">
    <citation type="submission" date="2021-01" db="EMBL/GenBank/DDBJ databases">
        <title>Phytophthora aleatoria, a newly-described species from Pinus radiata is distinct from Phytophthora cactorum isolates based on comparative genomics.</title>
        <authorList>
            <person name="Mcdougal R."/>
            <person name="Panda P."/>
            <person name="Williams N."/>
            <person name="Studholme D.J."/>
        </authorList>
    </citation>
    <scope>NUCLEOTIDE SEQUENCE</scope>
    <source>
        <strain evidence="7">NZFS 3830</strain>
    </source>
</reference>
<dbReference type="Proteomes" id="UP000760860">
    <property type="component" value="Unassembled WGS sequence"/>
</dbReference>
<feature type="signal peptide" evidence="1">
    <location>
        <begin position="1"/>
        <end position="20"/>
    </location>
</feature>
<evidence type="ECO:0000313" key="9">
    <source>
        <dbReference type="Proteomes" id="UP000251314"/>
    </source>
</evidence>
<dbReference type="EMBL" id="RCML01000198">
    <property type="protein sequence ID" value="KAG2986085.1"/>
    <property type="molecule type" value="Genomic_DNA"/>
</dbReference>
<evidence type="ECO:0000313" key="3">
    <source>
        <dbReference type="EMBL" id="KAG2894697.1"/>
    </source>
</evidence>
<dbReference type="Proteomes" id="UP000735874">
    <property type="component" value="Unassembled WGS sequence"/>
</dbReference>
<reference evidence="8 9" key="1">
    <citation type="submission" date="2018-01" db="EMBL/GenBank/DDBJ databases">
        <title>Draft genome of the strawberry crown rot pathogen Phytophthora cactorum.</title>
        <authorList>
            <person name="Armitage A.D."/>
            <person name="Lysoe E."/>
            <person name="Nellist C.F."/>
            <person name="Harrison R.J."/>
            <person name="Brurberg M.B."/>
        </authorList>
    </citation>
    <scope>NUCLEOTIDE SEQUENCE [LARGE SCALE GENOMIC DNA]</scope>
    <source>
        <strain evidence="8 9">10300</strain>
    </source>
</reference>
<comment type="caution">
    <text evidence="8">The sequence shown here is derived from an EMBL/GenBank/DDBJ whole genome shotgun (WGS) entry which is preliminary data.</text>
</comment>
<keyword evidence="9" id="KW-1185">Reference proteome</keyword>
<dbReference type="Proteomes" id="UP000688947">
    <property type="component" value="Unassembled WGS sequence"/>
</dbReference>
<dbReference type="EMBL" id="RCMK01000423">
    <property type="protein sequence ID" value="KAG2929603.1"/>
    <property type="molecule type" value="Genomic_DNA"/>
</dbReference>
<evidence type="ECO:0000256" key="1">
    <source>
        <dbReference type="SAM" id="SignalP"/>
    </source>
</evidence>
<name>A0A329SSA1_9STRA</name>